<keyword evidence="3" id="KW-1185">Reference proteome</keyword>
<keyword evidence="1" id="KW-0472">Membrane</keyword>
<dbReference type="RefSeq" id="WP_146324205.1">
    <property type="nucleotide sequence ID" value="NZ_BAABLR010000073.1"/>
</dbReference>
<dbReference type="OrthoDB" id="4424860at2"/>
<gene>
    <name evidence="2" type="ORF">FRX94_05905</name>
</gene>
<evidence type="ECO:0000313" key="2">
    <source>
        <dbReference type="EMBL" id="TWT25657.1"/>
    </source>
</evidence>
<dbReference type="Proteomes" id="UP000320791">
    <property type="component" value="Unassembled WGS sequence"/>
</dbReference>
<keyword evidence="1" id="KW-1133">Transmembrane helix</keyword>
<organism evidence="2 3">
    <name type="scientific">Corynebacterium canis</name>
    <dbReference type="NCBI Taxonomy" id="679663"/>
    <lineage>
        <taxon>Bacteria</taxon>
        <taxon>Bacillati</taxon>
        <taxon>Actinomycetota</taxon>
        <taxon>Actinomycetes</taxon>
        <taxon>Mycobacteriales</taxon>
        <taxon>Corynebacteriaceae</taxon>
        <taxon>Corynebacterium</taxon>
    </lineage>
</organism>
<comment type="caution">
    <text evidence="2">The sequence shown here is derived from an EMBL/GenBank/DDBJ whole genome shotgun (WGS) entry which is preliminary data.</text>
</comment>
<dbReference type="AlphaFoldDB" id="A0A5C5UIJ0"/>
<protein>
    <submittedName>
        <fullName evidence="2">Uncharacterized protein</fullName>
    </submittedName>
</protein>
<proteinExistence type="predicted"/>
<sequence length="92" mass="9203">MTTIESAIGLGALVVVCGLGVAGLATLAAYISAVDIAGAAARSHAIGVQYQPPRGEVSVSDDGSFATAVATVPAPLHTMQAQVVFPVESRRP</sequence>
<accession>A0A5C5UIJ0</accession>
<feature type="transmembrane region" description="Helical" evidence="1">
    <location>
        <begin position="6"/>
        <end position="33"/>
    </location>
</feature>
<evidence type="ECO:0000256" key="1">
    <source>
        <dbReference type="SAM" id="Phobius"/>
    </source>
</evidence>
<keyword evidence="1" id="KW-0812">Transmembrane</keyword>
<name>A0A5C5UIJ0_9CORY</name>
<dbReference type="EMBL" id="VOHM01000010">
    <property type="protein sequence ID" value="TWT25657.1"/>
    <property type="molecule type" value="Genomic_DNA"/>
</dbReference>
<evidence type="ECO:0000313" key="3">
    <source>
        <dbReference type="Proteomes" id="UP000320791"/>
    </source>
</evidence>
<reference evidence="2 3" key="1">
    <citation type="submission" date="2019-08" db="EMBL/GenBank/DDBJ databases">
        <authorList>
            <person name="Lei W."/>
        </authorList>
    </citation>
    <scope>NUCLEOTIDE SEQUENCE [LARGE SCALE GENOMIC DNA]</scope>
    <source>
        <strain evidence="2 3">CCUG 58627</strain>
    </source>
</reference>